<dbReference type="EMBL" id="JAPJZH010000002">
    <property type="protein sequence ID" value="MDA4844570.1"/>
    <property type="molecule type" value="Genomic_DNA"/>
</dbReference>
<dbReference type="SUPFAM" id="SSF53697">
    <property type="entry name" value="SIS domain"/>
    <property type="match status" value="1"/>
</dbReference>
<dbReference type="Gene3D" id="3.40.50.10490">
    <property type="entry name" value="Glucose-6-phosphate isomerase like protein, domain 1"/>
    <property type="match status" value="1"/>
</dbReference>
<dbReference type="Gene3D" id="1.10.8.1080">
    <property type="match status" value="1"/>
</dbReference>
<evidence type="ECO:0000313" key="5">
    <source>
        <dbReference type="Proteomes" id="UP001148313"/>
    </source>
</evidence>
<dbReference type="InterPro" id="IPR005488">
    <property type="entry name" value="Etherase_MurQ"/>
</dbReference>
<name>A0ABT4VIS8_9HYPH</name>
<gene>
    <name evidence="4" type="ORF">OOZ53_04375</name>
</gene>
<dbReference type="InterPro" id="IPR040190">
    <property type="entry name" value="MURQ/GCKR"/>
</dbReference>
<dbReference type="InterPro" id="IPR001347">
    <property type="entry name" value="SIS_dom"/>
</dbReference>
<comment type="caution">
    <text evidence="4">The sequence shown here is derived from an EMBL/GenBank/DDBJ whole genome shotgun (WGS) entry which is preliminary data.</text>
</comment>
<dbReference type="Pfam" id="PF13580">
    <property type="entry name" value="SIS_2"/>
    <property type="match status" value="1"/>
</dbReference>
<accession>A0ABT4VIS8</accession>
<dbReference type="CDD" id="cd05007">
    <property type="entry name" value="SIS_Etherase"/>
    <property type="match status" value="1"/>
</dbReference>
<dbReference type="NCBIfam" id="NF003915">
    <property type="entry name" value="PRK05441.1"/>
    <property type="match status" value="1"/>
</dbReference>
<keyword evidence="2" id="KW-0119">Carbohydrate metabolism</keyword>
<dbReference type="PANTHER" id="PTHR10088:SF4">
    <property type="entry name" value="GLUCOKINASE REGULATORY PROTEIN"/>
    <property type="match status" value="1"/>
</dbReference>
<dbReference type="PROSITE" id="PS51464">
    <property type="entry name" value="SIS"/>
    <property type="match status" value="1"/>
</dbReference>
<dbReference type="Proteomes" id="UP001148313">
    <property type="component" value="Unassembled WGS sequence"/>
</dbReference>
<evidence type="ECO:0000313" key="4">
    <source>
        <dbReference type="EMBL" id="MDA4844570.1"/>
    </source>
</evidence>
<evidence type="ECO:0000259" key="3">
    <source>
        <dbReference type="PROSITE" id="PS51464"/>
    </source>
</evidence>
<keyword evidence="5" id="KW-1185">Reference proteome</keyword>
<organism evidence="4 5">
    <name type="scientific">Hoeflea poritis</name>
    <dbReference type="NCBI Taxonomy" id="2993659"/>
    <lineage>
        <taxon>Bacteria</taxon>
        <taxon>Pseudomonadati</taxon>
        <taxon>Pseudomonadota</taxon>
        <taxon>Alphaproteobacteria</taxon>
        <taxon>Hyphomicrobiales</taxon>
        <taxon>Rhizobiaceae</taxon>
        <taxon>Hoeflea</taxon>
    </lineage>
</organism>
<dbReference type="InterPro" id="IPR046348">
    <property type="entry name" value="SIS_dom_sf"/>
</dbReference>
<evidence type="ECO:0000256" key="1">
    <source>
        <dbReference type="ARBA" id="ARBA00023239"/>
    </source>
</evidence>
<protein>
    <submittedName>
        <fullName evidence="4">N-acetylmuramic acid 6-phosphate etherase</fullName>
    </submittedName>
</protein>
<keyword evidence="1" id="KW-0456">Lyase</keyword>
<dbReference type="RefSeq" id="WP_271088098.1">
    <property type="nucleotide sequence ID" value="NZ_JAPJZH010000002.1"/>
</dbReference>
<dbReference type="PANTHER" id="PTHR10088">
    <property type="entry name" value="GLUCOKINASE REGULATORY PROTEIN"/>
    <property type="match status" value="1"/>
</dbReference>
<feature type="domain" description="SIS" evidence="3">
    <location>
        <begin position="53"/>
        <end position="216"/>
    </location>
</feature>
<reference evidence="4" key="1">
    <citation type="submission" date="2022-11" db="EMBL/GenBank/DDBJ databases">
        <title>Hoeflea poritis sp. nov., isolated from scleractinian coral Porites lutea.</title>
        <authorList>
            <person name="Zhang G."/>
            <person name="Wei Q."/>
            <person name="Cai L."/>
        </authorList>
    </citation>
    <scope>NUCLEOTIDE SEQUENCE</scope>
    <source>
        <strain evidence="4">E7-10</strain>
    </source>
</reference>
<sequence length="307" mass="31723">MRKTVTETSHEQAAGLDLKQPEAILALLMDGQTEAAASVRPAADAIASASRITARTIRSGGTLAYAAAGSSGLMAMSDALELPGTFGIDRKQISILFAGGPPWLDTFRGGPEDDYELGVRDVDKSNLGDNDCMIAVSASGSTPYALGAMTHAHERGTATIGIANNAGSPLLEMAGTPILLPTPPELIAGSTRMGAGTAQKIALNLMSTLMAIELGHVVDGHMVNLSIENAKLRSRALNMISDIAGCTDDTASHCLEQSDGSVKIAILLACGAANMDAARHLLNTHNGNVRSARAALDQGQGPEKQRA</sequence>
<proteinExistence type="predicted"/>
<evidence type="ECO:0000256" key="2">
    <source>
        <dbReference type="ARBA" id="ARBA00023277"/>
    </source>
</evidence>